<dbReference type="CDD" id="cd02603">
    <property type="entry name" value="HAD_sEH-N_like"/>
    <property type="match status" value="1"/>
</dbReference>
<gene>
    <name evidence="1" type="ORF">JIV24_14450</name>
</gene>
<dbReference type="PANTHER" id="PTHR43611">
    <property type="entry name" value="ALPHA-D-GLUCOSE 1-PHOSPHATE PHOSPHATASE"/>
    <property type="match status" value="1"/>
</dbReference>
<dbReference type="RefSeq" id="WP_200465769.1">
    <property type="nucleotide sequence ID" value="NZ_JAENRR010000036.1"/>
</dbReference>
<dbReference type="SUPFAM" id="SSF56784">
    <property type="entry name" value="HAD-like"/>
    <property type="match status" value="1"/>
</dbReference>
<dbReference type="Pfam" id="PF00702">
    <property type="entry name" value="Hydrolase"/>
    <property type="match status" value="1"/>
</dbReference>
<dbReference type="PRINTS" id="PR00413">
    <property type="entry name" value="HADHALOGNASE"/>
</dbReference>
<evidence type="ECO:0000313" key="1">
    <source>
        <dbReference type="EMBL" id="MBK3518542.1"/>
    </source>
</evidence>
<dbReference type="PANTHER" id="PTHR43611:SF3">
    <property type="entry name" value="FLAVIN MONONUCLEOTIDE HYDROLASE 1, CHLOROPLATIC"/>
    <property type="match status" value="1"/>
</dbReference>
<proteinExistence type="predicted"/>
<dbReference type="Gene3D" id="3.40.50.1000">
    <property type="entry name" value="HAD superfamily/HAD-like"/>
    <property type="match status" value="1"/>
</dbReference>
<dbReference type="SFLD" id="SFLDG01129">
    <property type="entry name" value="C1.5:_HAD__Beta-PGM__Phosphata"/>
    <property type="match status" value="1"/>
</dbReference>
<dbReference type="InterPro" id="IPR036412">
    <property type="entry name" value="HAD-like_sf"/>
</dbReference>
<keyword evidence="2" id="KW-1185">Reference proteome</keyword>
<name>A0ABS1HLW9_9BACT</name>
<organism evidence="1 2">
    <name type="scientific">Carboxylicivirga marina</name>
    <dbReference type="NCBI Taxonomy" id="2800988"/>
    <lineage>
        <taxon>Bacteria</taxon>
        <taxon>Pseudomonadati</taxon>
        <taxon>Bacteroidota</taxon>
        <taxon>Bacteroidia</taxon>
        <taxon>Marinilabiliales</taxon>
        <taxon>Marinilabiliaceae</taxon>
        <taxon>Carboxylicivirga</taxon>
    </lineage>
</organism>
<dbReference type="InterPro" id="IPR023198">
    <property type="entry name" value="PGP-like_dom2"/>
</dbReference>
<dbReference type="Proteomes" id="UP000605676">
    <property type="component" value="Unassembled WGS sequence"/>
</dbReference>
<evidence type="ECO:0000313" key="2">
    <source>
        <dbReference type="Proteomes" id="UP000605676"/>
    </source>
</evidence>
<dbReference type="EMBL" id="JAENRR010000036">
    <property type="protein sequence ID" value="MBK3518542.1"/>
    <property type="molecule type" value="Genomic_DNA"/>
</dbReference>
<dbReference type="InterPro" id="IPR006439">
    <property type="entry name" value="HAD-SF_hydro_IA"/>
</dbReference>
<sequence length="208" mass="23723">MDMVDLSTVDAYLFDLGGVIVDISPDAAIDAFNKLGLKNLHEQITLGHHEGLFKKYEQGAVSTNEFIQQIQNMLPNQVSDQEIIDAWNQMLVYMPNERVEILERLRAKSPVFLLSNTNDLHRNKYVSMADAYDNVEPIFTKAFYSYEIEISKPDLESFQYVIDNSDLIPERTLFLDDSQLNLDAAKTLGFQIVLVSESNSMVNIFSKM</sequence>
<reference evidence="1 2" key="1">
    <citation type="submission" date="2021-01" db="EMBL/GenBank/DDBJ databases">
        <title>Carboxyliciviraga sp.nov., isolated from coastal sediments.</title>
        <authorList>
            <person name="Lu D."/>
            <person name="Zhang T."/>
        </authorList>
    </citation>
    <scope>NUCLEOTIDE SEQUENCE [LARGE SCALE GENOMIC DNA]</scope>
    <source>
        <strain evidence="1 2">N1Y132</strain>
    </source>
</reference>
<dbReference type="NCBIfam" id="TIGR01509">
    <property type="entry name" value="HAD-SF-IA-v3"/>
    <property type="match status" value="1"/>
</dbReference>
<dbReference type="SFLD" id="SFLDS00003">
    <property type="entry name" value="Haloacid_Dehalogenase"/>
    <property type="match status" value="1"/>
</dbReference>
<dbReference type="InterPro" id="IPR023214">
    <property type="entry name" value="HAD_sf"/>
</dbReference>
<accession>A0ABS1HLW9</accession>
<comment type="caution">
    <text evidence="1">The sequence shown here is derived from an EMBL/GenBank/DDBJ whole genome shotgun (WGS) entry which is preliminary data.</text>
</comment>
<protein>
    <submittedName>
        <fullName evidence="1">HAD family phosphatase</fullName>
    </submittedName>
</protein>
<dbReference type="Gene3D" id="1.10.150.240">
    <property type="entry name" value="Putative phosphatase, domain 2"/>
    <property type="match status" value="1"/>
</dbReference>